<sequence length="73" mass="8077">MDSRFSVILPAAKEGEDKATTRNIAHTNQAVKAVFAAILYVWSVESLFIISILNVWSAKSLFMIFQKQVSSGT</sequence>
<reference evidence="2" key="2">
    <citation type="journal article" date="2015" name="Fish Shellfish Immunol.">
        <title>Early steps in the European eel (Anguilla anguilla)-Vibrio vulnificus interaction in the gills: Role of the RtxA13 toxin.</title>
        <authorList>
            <person name="Callol A."/>
            <person name="Pajuelo D."/>
            <person name="Ebbesson L."/>
            <person name="Teles M."/>
            <person name="MacKenzie S."/>
            <person name="Amaro C."/>
        </authorList>
    </citation>
    <scope>NUCLEOTIDE SEQUENCE</scope>
</reference>
<keyword evidence="1" id="KW-0472">Membrane</keyword>
<feature type="transmembrane region" description="Helical" evidence="1">
    <location>
        <begin position="33"/>
        <end position="56"/>
    </location>
</feature>
<reference evidence="2" key="1">
    <citation type="submission" date="2014-11" db="EMBL/GenBank/DDBJ databases">
        <authorList>
            <person name="Amaro Gonzalez C."/>
        </authorList>
    </citation>
    <scope>NUCLEOTIDE SEQUENCE</scope>
</reference>
<keyword evidence="1" id="KW-0812">Transmembrane</keyword>
<proteinExistence type="predicted"/>
<accession>A0A0E9RD24</accession>
<dbReference type="EMBL" id="GBXM01082354">
    <property type="protein sequence ID" value="JAH26223.1"/>
    <property type="molecule type" value="Transcribed_RNA"/>
</dbReference>
<organism evidence="2">
    <name type="scientific">Anguilla anguilla</name>
    <name type="common">European freshwater eel</name>
    <name type="synonym">Muraena anguilla</name>
    <dbReference type="NCBI Taxonomy" id="7936"/>
    <lineage>
        <taxon>Eukaryota</taxon>
        <taxon>Metazoa</taxon>
        <taxon>Chordata</taxon>
        <taxon>Craniata</taxon>
        <taxon>Vertebrata</taxon>
        <taxon>Euteleostomi</taxon>
        <taxon>Actinopterygii</taxon>
        <taxon>Neopterygii</taxon>
        <taxon>Teleostei</taxon>
        <taxon>Anguilliformes</taxon>
        <taxon>Anguillidae</taxon>
        <taxon>Anguilla</taxon>
    </lineage>
</organism>
<protein>
    <submittedName>
        <fullName evidence="2">Uncharacterized protein</fullName>
    </submittedName>
</protein>
<dbReference type="AlphaFoldDB" id="A0A0E9RD24"/>
<evidence type="ECO:0000256" key="1">
    <source>
        <dbReference type="SAM" id="Phobius"/>
    </source>
</evidence>
<evidence type="ECO:0000313" key="2">
    <source>
        <dbReference type="EMBL" id="JAH26223.1"/>
    </source>
</evidence>
<name>A0A0E9RD24_ANGAN</name>
<keyword evidence="1" id="KW-1133">Transmembrane helix</keyword>